<dbReference type="CDD" id="cd19481">
    <property type="entry name" value="RecA-like_protease"/>
    <property type="match status" value="1"/>
</dbReference>
<sequence>MATQEQIRALLESHAEGDDKRFTSVSLQLAAQAARSGQSRFASELKQLVNTMRSNSGKNTRLAVNTNATQASLGSISGYVAMSFPNARLSDLVLSDHVKHAIERLLLEQRQRDNLKIQGLHPDSHVLLIGAPGTGKTSTARVIAGELGLPLYTVRLETVISKYMGETAAKLKSIFDFAVTSRGVYFFDEVDALAVKRTAENDVGEMRRVLSSFLQFLEEETSESIILAATNNPQLLDSAIFRRFDLIIEYGLPDAKGIEHLIRNRLIGATLSRIAWTKVSDRAKDLSPAEICMAAEDAAKDTLLSGREKVTTDDLLKALDRRHSIATRYIK</sequence>
<evidence type="ECO:0000313" key="3">
    <source>
        <dbReference type="Proteomes" id="UP000216074"/>
    </source>
</evidence>
<dbReference type="SMART" id="SM00382">
    <property type="entry name" value="AAA"/>
    <property type="match status" value="1"/>
</dbReference>
<dbReference type="RefSeq" id="WP_094730672.1">
    <property type="nucleotide sequence ID" value="NZ_MWWY01000049.1"/>
</dbReference>
<dbReference type="SUPFAM" id="SSF52540">
    <property type="entry name" value="P-loop containing nucleoside triphosphate hydrolases"/>
    <property type="match status" value="1"/>
</dbReference>
<feature type="domain" description="AAA+ ATPase" evidence="1">
    <location>
        <begin position="122"/>
        <end position="254"/>
    </location>
</feature>
<dbReference type="OrthoDB" id="9809379at2"/>
<gene>
    <name evidence="2" type="ORF">BHAP_2155</name>
</gene>
<dbReference type="InterPro" id="IPR050168">
    <property type="entry name" value="AAA_ATPase_domain"/>
</dbReference>
<dbReference type="InterPro" id="IPR003959">
    <property type="entry name" value="ATPase_AAA_core"/>
</dbReference>
<dbReference type="Gene3D" id="3.40.50.300">
    <property type="entry name" value="P-loop containing nucleotide triphosphate hydrolases"/>
    <property type="match status" value="1"/>
</dbReference>
<dbReference type="GO" id="GO:0005524">
    <property type="term" value="F:ATP binding"/>
    <property type="evidence" value="ECO:0007669"/>
    <property type="project" value="InterPro"/>
</dbReference>
<dbReference type="InterPro" id="IPR027417">
    <property type="entry name" value="P-loop_NTPase"/>
</dbReference>
<dbReference type="GO" id="GO:0016887">
    <property type="term" value="F:ATP hydrolysis activity"/>
    <property type="evidence" value="ECO:0007669"/>
    <property type="project" value="InterPro"/>
</dbReference>
<dbReference type="EMBL" id="MWWY01000049">
    <property type="protein sequence ID" value="OZG62105.1"/>
    <property type="molecule type" value="Genomic_DNA"/>
</dbReference>
<proteinExistence type="predicted"/>
<evidence type="ECO:0000259" key="1">
    <source>
        <dbReference type="SMART" id="SM00382"/>
    </source>
</evidence>
<dbReference type="PANTHER" id="PTHR23077:SF198">
    <property type="entry name" value="ATP-DEPENDENT ZINC METALLOPROTEASE FTSH"/>
    <property type="match status" value="1"/>
</dbReference>
<dbReference type="Pfam" id="PF00004">
    <property type="entry name" value="AAA"/>
    <property type="match status" value="1"/>
</dbReference>
<dbReference type="PANTHER" id="PTHR23077">
    <property type="entry name" value="AAA-FAMILY ATPASE"/>
    <property type="match status" value="1"/>
</dbReference>
<dbReference type="InterPro" id="IPR003593">
    <property type="entry name" value="AAA+_ATPase"/>
</dbReference>
<reference evidence="2 3" key="1">
    <citation type="journal article" date="2017" name="BMC Genomics">
        <title>Comparative genomic and phylogenomic analyses of the Bifidobacteriaceae family.</title>
        <authorList>
            <person name="Lugli G.A."/>
            <person name="Milani C."/>
            <person name="Turroni F."/>
            <person name="Duranti S."/>
            <person name="Mancabelli L."/>
            <person name="Mangifesta M."/>
            <person name="Ferrario C."/>
            <person name="Modesto M."/>
            <person name="Mattarelli P."/>
            <person name="Jiri K."/>
            <person name="van Sinderen D."/>
            <person name="Ventura M."/>
        </authorList>
    </citation>
    <scope>NUCLEOTIDE SEQUENCE [LARGE SCALE GENOMIC DNA]</scope>
    <source>
        <strain evidence="2 3">DSM 100202</strain>
    </source>
</reference>
<organism evidence="2 3">
    <name type="scientific">Bifidobacterium hapali</name>
    <dbReference type="NCBI Taxonomy" id="1630172"/>
    <lineage>
        <taxon>Bacteria</taxon>
        <taxon>Bacillati</taxon>
        <taxon>Actinomycetota</taxon>
        <taxon>Actinomycetes</taxon>
        <taxon>Bifidobacteriales</taxon>
        <taxon>Bifidobacteriaceae</taxon>
        <taxon>Bifidobacterium</taxon>
    </lineage>
</organism>
<evidence type="ECO:0000313" key="2">
    <source>
        <dbReference type="EMBL" id="OZG62105.1"/>
    </source>
</evidence>
<protein>
    <submittedName>
        <fullName evidence="2">ATPase</fullName>
    </submittedName>
</protein>
<dbReference type="Proteomes" id="UP000216074">
    <property type="component" value="Unassembled WGS sequence"/>
</dbReference>
<name>A0A261FT00_9BIFI</name>
<dbReference type="AlphaFoldDB" id="A0A261FT00"/>
<keyword evidence="3" id="KW-1185">Reference proteome</keyword>
<accession>A0A261FT00</accession>
<comment type="caution">
    <text evidence="2">The sequence shown here is derived from an EMBL/GenBank/DDBJ whole genome shotgun (WGS) entry which is preliminary data.</text>
</comment>